<organism evidence="1 2">
    <name type="scientific">Scytonema hofmannii PCC 7110</name>
    <dbReference type="NCBI Taxonomy" id="128403"/>
    <lineage>
        <taxon>Bacteria</taxon>
        <taxon>Bacillati</taxon>
        <taxon>Cyanobacteriota</taxon>
        <taxon>Cyanophyceae</taxon>
        <taxon>Nostocales</taxon>
        <taxon>Scytonemataceae</taxon>
        <taxon>Scytonema</taxon>
    </lineage>
</organism>
<dbReference type="InterPro" id="IPR038607">
    <property type="entry name" value="PhoD-like_sf"/>
</dbReference>
<protein>
    <recommendedName>
        <fullName evidence="3">PhoD-like phosphatase</fullName>
    </recommendedName>
</protein>
<dbReference type="Gene3D" id="3.60.21.70">
    <property type="entry name" value="PhoD-like phosphatase"/>
    <property type="match status" value="1"/>
</dbReference>
<gene>
    <name evidence="1" type="ORF">WA1_09485</name>
</gene>
<dbReference type="AlphaFoldDB" id="A0A139WRB1"/>
<dbReference type="InterPro" id="IPR029052">
    <property type="entry name" value="Metallo-depent_PP-like"/>
</dbReference>
<evidence type="ECO:0000313" key="1">
    <source>
        <dbReference type="EMBL" id="KYC34972.1"/>
    </source>
</evidence>
<dbReference type="STRING" id="128403.WA1_09485"/>
<reference evidence="1 2" key="1">
    <citation type="journal article" date="2013" name="Genome Biol. Evol.">
        <title>Genomes of Stigonematalean cyanobacteria (subsection V) and the evolution of oxygenic photosynthesis from prokaryotes to plastids.</title>
        <authorList>
            <person name="Dagan T."/>
            <person name="Roettger M."/>
            <person name="Stucken K."/>
            <person name="Landan G."/>
            <person name="Koch R."/>
            <person name="Major P."/>
            <person name="Gould S.B."/>
            <person name="Goremykin V.V."/>
            <person name="Rippka R."/>
            <person name="Tandeau de Marsac N."/>
            <person name="Gugger M."/>
            <person name="Lockhart P.J."/>
            <person name="Allen J.F."/>
            <person name="Brune I."/>
            <person name="Maus I."/>
            <person name="Puhler A."/>
            <person name="Martin W.F."/>
        </authorList>
    </citation>
    <scope>NUCLEOTIDE SEQUENCE [LARGE SCALE GENOMIC DNA]</scope>
    <source>
        <strain evidence="1 2">PCC 7110</strain>
    </source>
</reference>
<keyword evidence="2" id="KW-1185">Reference proteome</keyword>
<name>A0A139WRB1_9CYAN</name>
<proteinExistence type="predicted"/>
<dbReference type="PANTHER" id="PTHR37031">
    <property type="entry name" value="METALLOPHOSPHATASE BINDING DOMAIN PROTEIN"/>
    <property type="match status" value="1"/>
</dbReference>
<evidence type="ECO:0000313" key="2">
    <source>
        <dbReference type="Proteomes" id="UP000076925"/>
    </source>
</evidence>
<dbReference type="RefSeq" id="WP_017743755.1">
    <property type="nucleotide sequence ID" value="NZ_KQ976354.1"/>
</dbReference>
<sequence>MTWIPLKERIDNLPLVLAGPILRRTDIHSVTVWVALKESRTVTLKIFDIRHKLLLTGSQKTIRLGTYLHIVAVTAKSSSSDLLSYGENYLYNLDFGNEETLNQAGVLSLDGSIKDIAYPRYDLPTFALVPNDINDVRIIHGSCRKPHGESLDALAALDKIIREALEENPKKRPHQLFLTGDQIYVDDVADTLLFTILDASQTLLGWTEPLPDVNHPEELNPGQRNDLATHTAGLTASLGKMNKISNIAKSHLFTLGEFLAMYLFAWSDVLWTKEENLPEFEDVYPNIAKSGKRKTIFEEELRYLQEFRSTLKDIRRALANVPTYMIFDDHEMTDDWFLNMAWCDRVLKQPLGKRVLQNGLLAYALCQGWGNTPDQFENNQPGETLLKATESWSDSCGTNPHSEQEIARAIGFPTLAEIKKTQPRQLPHKEHSLKWNYTVTSPNFEVIVLDTRTWRGFPGDKDFDFPALLSAEGCDEQISKISRPKDAKITIVVSPSPVIGLPFLETVQKIAKNMAEKLGTSAWGFDPEAWGLEETAVERLLTRLALRALPEQKNRVIILSGDVHYSFAVRLQYAATRPFQNSHHHNNNVETHHNTSPHKPSLQTIIAQFTSSSLKNEAKGFGGSHSLHTQGFVPFAITKALPTVEVLGWENPEQKSLKVGDVYTFIDQSVEQTVQCLPLILQGSPAKLNLVNQRSFLRSLQINKKPEWWYRIDFLSAELEDINEPQDSHSTIPYSVKAPLPGQNRKLPLEQYLAMAKNYRDYTSHRTKGKEIVGLNNIGEITFEFVEGKERAVQTLWWRLESWEKDKLLEPFPLTRCEVSLNFADPDYPMDEVLKEVEF</sequence>
<dbReference type="SUPFAM" id="SSF56300">
    <property type="entry name" value="Metallo-dependent phosphatases"/>
    <property type="match status" value="1"/>
</dbReference>
<dbReference type="PANTHER" id="PTHR37031:SF2">
    <property type="entry name" value="PHOD-LIKE PHOSPHATASE METALLOPHOSPHATASE DOMAIN-CONTAINING PROTEIN"/>
    <property type="match status" value="1"/>
</dbReference>
<dbReference type="OrthoDB" id="9795624at2"/>
<dbReference type="Proteomes" id="UP000076925">
    <property type="component" value="Unassembled WGS sequence"/>
</dbReference>
<accession>A0A139WRB1</accession>
<evidence type="ECO:0008006" key="3">
    <source>
        <dbReference type="Google" id="ProtNLM"/>
    </source>
</evidence>
<dbReference type="EMBL" id="ANNX02000053">
    <property type="protein sequence ID" value="KYC34972.1"/>
    <property type="molecule type" value="Genomic_DNA"/>
</dbReference>
<comment type="caution">
    <text evidence="1">The sequence shown here is derived from an EMBL/GenBank/DDBJ whole genome shotgun (WGS) entry which is preliminary data.</text>
</comment>